<evidence type="ECO:0000259" key="2">
    <source>
        <dbReference type="Pfam" id="PF07007"/>
    </source>
</evidence>
<evidence type="ECO:0000313" key="3">
    <source>
        <dbReference type="EMBL" id="MYM82057.1"/>
    </source>
</evidence>
<gene>
    <name evidence="3" type="ORF">GTP44_08835</name>
</gene>
<dbReference type="PANTHER" id="PTHR39176:SF1">
    <property type="entry name" value="PERIPLASMIC PROTEIN"/>
    <property type="match status" value="1"/>
</dbReference>
<reference evidence="3 4" key="1">
    <citation type="submission" date="2019-12" db="EMBL/GenBank/DDBJ databases">
        <title>Novel species isolated from a subtropical stream in China.</title>
        <authorList>
            <person name="Lu H."/>
        </authorList>
    </citation>
    <scope>NUCLEOTIDE SEQUENCE [LARGE SCALE GENOMIC DNA]</scope>
    <source>
        <strain evidence="3 4">FT50W</strain>
    </source>
</reference>
<sequence length="117" mass="13039">MKLMIALLLAASAGSACAEDCKNAVATPDINECAAVEQKKTEDKLNLVYQQVIKSITDAETKKALIEAQRAWVKFREADCKAIYTQYKTGTARTVMYIGCMQGHAETRIKDLEDFRM</sequence>
<keyword evidence="1" id="KW-0732">Signal</keyword>
<feature type="chain" id="PRO_5026891415" evidence="1">
    <location>
        <begin position="19"/>
        <end position="117"/>
    </location>
</feature>
<evidence type="ECO:0000313" key="4">
    <source>
        <dbReference type="Proteomes" id="UP000474565"/>
    </source>
</evidence>
<dbReference type="PROSITE" id="PS51257">
    <property type="entry name" value="PROKAR_LIPOPROTEIN"/>
    <property type="match status" value="1"/>
</dbReference>
<protein>
    <submittedName>
        <fullName evidence="3">DUF1311 domain-containing protein</fullName>
    </submittedName>
</protein>
<feature type="signal peptide" evidence="1">
    <location>
        <begin position="1"/>
        <end position="18"/>
    </location>
</feature>
<feature type="domain" description="Lysozyme inhibitor LprI-like N-terminal" evidence="2">
    <location>
        <begin position="17"/>
        <end position="112"/>
    </location>
</feature>
<dbReference type="Pfam" id="PF07007">
    <property type="entry name" value="LprI"/>
    <property type="match status" value="1"/>
</dbReference>
<accession>A0A6L8MGB9</accession>
<dbReference type="RefSeq" id="WP_161019143.1">
    <property type="nucleotide sequence ID" value="NZ_WWCP01000007.1"/>
</dbReference>
<organism evidence="3 4">
    <name type="scientific">Duganella lactea</name>
    <dbReference type="NCBI Taxonomy" id="2692173"/>
    <lineage>
        <taxon>Bacteria</taxon>
        <taxon>Pseudomonadati</taxon>
        <taxon>Pseudomonadota</taxon>
        <taxon>Betaproteobacteria</taxon>
        <taxon>Burkholderiales</taxon>
        <taxon>Oxalobacteraceae</taxon>
        <taxon>Telluria group</taxon>
        <taxon>Duganella</taxon>
    </lineage>
</organism>
<evidence type="ECO:0000256" key="1">
    <source>
        <dbReference type="SAM" id="SignalP"/>
    </source>
</evidence>
<dbReference type="AlphaFoldDB" id="A0A6L8MGB9"/>
<comment type="caution">
    <text evidence="3">The sequence shown here is derived from an EMBL/GenBank/DDBJ whole genome shotgun (WGS) entry which is preliminary data.</text>
</comment>
<dbReference type="EMBL" id="WWCP01000007">
    <property type="protein sequence ID" value="MYM82057.1"/>
    <property type="molecule type" value="Genomic_DNA"/>
</dbReference>
<dbReference type="InterPro" id="IPR009739">
    <property type="entry name" value="LprI-like_N"/>
</dbReference>
<dbReference type="Gene3D" id="1.20.1270.180">
    <property type="match status" value="1"/>
</dbReference>
<dbReference type="PANTHER" id="PTHR39176">
    <property type="entry name" value="PERIPLASMIC PROTEIN-RELATED"/>
    <property type="match status" value="1"/>
</dbReference>
<proteinExistence type="predicted"/>
<name>A0A6L8MGB9_9BURK</name>
<dbReference type="Proteomes" id="UP000474565">
    <property type="component" value="Unassembled WGS sequence"/>
</dbReference>